<dbReference type="SUPFAM" id="SSF55469">
    <property type="entry name" value="FMN-dependent nitroreductase-like"/>
    <property type="match status" value="1"/>
</dbReference>
<name>A0A370U985_9GAMM</name>
<dbReference type="InterPro" id="IPR000415">
    <property type="entry name" value="Nitroreductase-like"/>
</dbReference>
<dbReference type="InterPro" id="IPR029479">
    <property type="entry name" value="Nitroreductase"/>
</dbReference>
<dbReference type="Gene3D" id="3.40.109.10">
    <property type="entry name" value="NADH Oxidase"/>
    <property type="match status" value="1"/>
</dbReference>
<feature type="domain" description="Nitroreductase" evidence="6">
    <location>
        <begin position="9"/>
        <end position="163"/>
    </location>
</feature>
<dbReference type="CDD" id="cd02146">
    <property type="entry name" value="NfsA-like"/>
    <property type="match status" value="1"/>
</dbReference>
<evidence type="ECO:0000256" key="3">
    <source>
        <dbReference type="ARBA" id="ARBA00022643"/>
    </source>
</evidence>
<dbReference type="Proteomes" id="UP000254326">
    <property type="component" value="Unassembled WGS sequence"/>
</dbReference>
<dbReference type="PANTHER" id="PTHR43425:SF2">
    <property type="entry name" value="OXYGEN-INSENSITIVE NADPH NITROREDUCTASE"/>
    <property type="match status" value="1"/>
</dbReference>
<sequence>MNPTIELLTSHRSIRKFTSESLPPNLLETLVKAGQGASTSNHVQACSVIRVSDAANRETIMALAGNQPYISTAPEFLVFCADMKRNVDAAERTGIEATRGMTEQLLVSTVDVALFAQNVAVAAESVGLGIVYIGGIRNNPAPISELLKLPEHVYPVFGMCIGYPDQQPEVKPRLPLTTVLKQDYYNSEDDEAIINRYDQDMSDYYLHRSGAAKDSNWSKGMAPMFSGKLRPHMREFLISKGFEMK</sequence>
<protein>
    <submittedName>
        <fullName evidence="7">Oxygen-insensitive NADPH nitroreductase</fullName>
    </submittedName>
</protein>
<evidence type="ECO:0000256" key="2">
    <source>
        <dbReference type="ARBA" id="ARBA00022630"/>
    </source>
</evidence>
<dbReference type="PIRSF" id="PIRSF005426">
    <property type="entry name" value="Frp"/>
    <property type="match status" value="1"/>
</dbReference>
<accession>A0A370U985</accession>
<proteinExistence type="inferred from homology"/>
<dbReference type="AlphaFoldDB" id="A0A370U985"/>
<gene>
    <name evidence="7" type="ORF">DN730_07815</name>
</gene>
<keyword evidence="8" id="KW-1185">Reference proteome</keyword>
<evidence type="ECO:0000313" key="7">
    <source>
        <dbReference type="EMBL" id="RDL44303.1"/>
    </source>
</evidence>
<keyword evidence="4 5" id="KW-0560">Oxidoreductase</keyword>
<keyword evidence="3 5" id="KW-0288">FMN</keyword>
<evidence type="ECO:0000256" key="5">
    <source>
        <dbReference type="PIRNR" id="PIRNR005426"/>
    </source>
</evidence>
<evidence type="ECO:0000313" key="8">
    <source>
        <dbReference type="Proteomes" id="UP000254326"/>
    </source>
</evidence>
<dbReference type="NCBIfam" id="NF008033">
    <property type="entry name" value="PRK10765.1"/>
    <property type="match status" value="1"/>
</dbReference>
<comment type="caution">
    <text evidence="7">The sequence shown here is derived from an EMBL/GenBank/DDBJ whole genome shotgun (WGS) entry which is preliminary data.</text>
</comment>
<reference evidence="7 8" key="1">
    <citation type="submission" date="2018-06" db="EMBL/GenBank/DDBJ databases">
        <title>Marinomonas sp. YLB-05 draft genome sequence.</title>
        <authorList>
            <person name="Yu L."/>
            <person name="Tang X."/>
        </authorList>
    </citation>
    <scope>NUCLEOTIDE SEQUENCE [LARGE SCALE GENOMIC DNA]</scope>
    <source>
        <strain evidence="7 8">YLB-05</strain>
    </source>
</reference>
<dbReference type="Pfam" id="PF00881">
    <property type="entry name" value="Nitroreductase"/>
    <property type="match status" value="1"/>
</dbReference>
<dbReference type="InterPro" id="IPR016446">
    <property type="entry name" value="Flavin_OxRdtase_Frp"/>
</dbReference>
<dbReference type="PANTHER" id="PTHR43425">
    <property type="entry name" value="OXYGEN-INSENSITIVE NADPH NITROREDUCTASE"/>
    <property type="match status" value="1"/>
</dbReference>
<keyword evidence="5" id="KW-0521">NADP</keyword>
<dbReference type="OrthoDB" id="3181400at2"/>
<evidence type="ECO:0000256" key="4">
    <source>
        <dbReference type="ARBA" id="ARBA00023002"/>
    </source>
</evidence>
<evidence type="ECO:0000256" key="1">
    <source>
        <dbReference type="ARBA" id="ARBA00008366"/>
    </source>
</evidence>
<dbReference type="EMBL" id="QKRA01000003">
    <property type="protein sequence ID" value="RDL44303.1"/>
    <property type="molecule type" value="Genomic_DNA"/>
</dbReference>
<dbReference type="GO" id="GO:0016491">
    <property type="term" value="F:oxidoreductase activity"/>
    <property type="evidence" value="ECO:0007669"/>
    <property type="project" value="UniProtKB-UniRule"/>
</dbReference>
<evidence type="ECO:0000259" key="6">
    <source>
        <dbReference type="Pfam" id="PF00881"/>
    </source>
</evidence>
<keyword evidence="2 5" id="KW-0285">Flavoprotein</keyword>
<comment type="similarity">
    <text evidence="1 5">Belongs to the flavin oxidoreductase frp family.</text>
</comment>
<dbReference type="RefSeq" id="WP_115467566.1">
    <property type="nucleotide sequence ID" value="NZ_QKRA01000003.1"/>
</dbReference>
<organism evidence="7 8">
    <name type="scientific">Marinomonas piezotolerans</name>
    <dbReference type="NCBI Taxonomy" id="2213058"/>
    <lineage>
        <taxon>Bacteria</taxon>
        <taxon>Pseudomonadati</taxon>
        <taxon>Pseudomonadota</taxon>
        <taxon>Gammaproteobacteria</taxon>
        <taxon>Oceanospirillales</taxon>
        <taxon>Oceanospirillaceae</taxon>
        <taxon>Marinomonas</taxon>
    </lineage>
</organism>